<dbReference type="Proteomes" id="UP001283361">
    <property type="component" value="Unassembled WGS sequence"/>
</dbReference>
<reference evidence="2" key="1">
    <citation type="journal article" date="2023" name="G3 (Bethesda)">
        <title>A reference genome for the long-term kleptoplast-retaining sea slug Elysia crispata morphotype clarki.</title>
        <authorList>
            <person name="Eastman K.E."/>
            <person name="Pendleton A.L."/>
            <person name="Shaikh M.A."/>
            <person name="Suttiyut T."/>
            <person name="Ogas R."/>
            <person name="Tomko P."/>
            <person name="Gavelis G."/>
            <person name="Widhalm J.R."/>
            <person name="Wisecaver J.H."/>
        </authorList>
    </citation>
    <scope>NUCLEOTIDE SEQUENCE</scope>
    <source>
        <strain evidence="2">ECLA1</strain>
    </source>
</reference>
<organism evidence="2 3">
    <name type="scientific">Elysia crispata</name>
    <name type="common">lettuce slug</name>
    <dbReference type="NCBI Taxonomy" id="231223"/>
    <lineage>
        <taxon>Eukaryota</taxon>
        <taxon>Metazoa</taxon>
        <taxon>Spiralia</taxon>
        <taxon>Lophotrochozoa</taxon>
        <taxon>Mollusca</taxon>
        <taxon>Gastropoda</taxon>
        <taxon>Heterobranchia</taxon>
        <taxon>Euthyneura</taxon>
        <taxon>Panpulmonata</taxon>
        <taxon>Sacoglossa</taxon>
        <taxon>Placobranchoidea</taxon>
        <taxon>Plakobranchidae</taxon>
        <taxon>Elysia</taxon>
    </lineage>
</organism>
<sequence>MGAGLILYISRGCGFDSLHLNGCGFDTLQLHECGFDTLHLNAHGLHTRDEGVTRDRPVARRREGERKRIRTVKRSDLTPAGPTPAQTGQAKVNNLRPQTLGHWSNYSSDYRETQFLSSKLISSRVKKEKAMDSEHVIGCTFGCGETEAASDRNLRRLTWRSMAECVLEAMTSGYLLSSGDRAVTDAQLS</sequence>
<comment type="caution">
    <text evidence="2">The sequence shown here is derived from an EMBL/GenBank/DDBJ whole genome shotgun (WGS) entry which is preliminary data.</text>
</comment>
<protein>
    <submittedName>
        <fullName evidence="2">Uncharacterized protein</fullName>
    </submittedName>
</protein>
<keyword evidence="3" id="KW-1185">Reference proteome</keyword>
<evidence type="ECO:0000256" key="1">
    <source>
        <dbReference type="SAM" id="MobiDB-lite"/>
    </source>
</evidence>
<feature type="region of interest" description="Disordered" evidence="1">
    <location>
        <begin position="71"/>
        <end position="90"/>
    </location>
</feature>
<evidence type="ECO:0000313" key="2">
    <source>
        <dbReference type="EMBL" id="KAK3699855.1"/>
    </source>
</evidence>
<name>A0AAE0XNN1_9GAST</name>
<dbReference type="AlphaFoldDB" id="A0AAE0XNN1"/>
<dbReference type="EMBL" id="JAWDGP010007929">
    <property type="protein sequence ID" value="KAK3699855.1"/>
    <property type="molecule type" value="Genomic_DNA"/>
</dbReference>
<proteinExistence type="predicted"/>
<evidence type="ECO:0000313" key="3">
    <source>
        <dbReference type="Proteomes" id="UP001283361"/>
    </source>
</evidence>
<accession>A0AAE0XNN1</accession>
<gene>
    <name evidence="2" type="ORF">RRG08_066449</name>
</gene>